<dbReference type="OrthoDB" id="449382at2759"/>
<dbReference type="PANTHER" id="PTHR31126">
    <property type="entry name" value="TYROSINE-PROTEIN PHOSPHATASE"/>
    <property type="match status" value="1"/>
</dbReference>
<sequence length="292" mass="32639">MSSATEMPTAETPTYDLDEILKTDWLTDLDKDIVQHALSSPSFVVINGVHNSRDIGAVAGSVVRKGYIFRSATLGFIYADGKLKLASELGVKVCFDLQTYNQREKNGIPLVDGVDFRVLSPARELPAPDLEQFLEDDGIPGMMKMFDDMLESHAPFYRAVFEQIRDHHDEPILFYCDTGKESTSVLAALIHQIAGSTPEVIAHDYALSHVGLARMKYIVREKLPGHPKPNFSSKRARQARNFCGSHSKTMIQFLKFVGEKFEGGAEGYAKEKLGFSEDDSDKIRKNLTMEEE</sequence>
<evidence type="ECO:0000313" key="2">
    <source>
        <dbReference type="Proteomes" id="UP000224634"/>
    </source>
</evidence>
<reference evidence="1 2" key="1">
    <citation type="submission" date="2017-10" db="EMBL/GenBank/DDBJ databases">
        <title>Comparative genomics in systemic dimorphic fungi from Ajellomycetaceae.</title>
        <authorList>
            <person name="Munoz J.F."/>
            <person name="Mcewen J.G."/>
            <person name="Clay O.K."/>
            <person name="Cuomo C.A."/>
        </authorList>
    </citation>
    <scope>NUCLEOTIDE SEQUENCE [LARGE SCALE GENOMIC DNA]</scope>
    <source>
        <strain evidence="1 2">UAMH7299</strain>
    </source>
</reference>
<comment type="caution">
    <text evidence="1">The sequence shown here is derived from an EMBL/GenBank/DDBJ whole genome shotgun (WGS) entry which is preliminary data.</text>
</comment>
<dbReference type="AlphaFoldDB" id="A0A2B7XWS0"/>
<dbReference type="InterPro" id="IPR029021">
    <property type="entry name" value="Prot-tyrosine_phosphatase-like"/>
</dbReference>
<organism evidence="1 2">
    <name type="scientific">Polytolypa hystricis (strain UAMH7299)</name>
    <dbReference type="NCBI Taxonomy" id="1447883"/>
    <lineage>
        <taxon>Eukaryota</taxon>
        <taxon>Fungi</taxon>
        <taxon>Dikarya</taxon>
        <taxon>Ascomycota</taxon>
        <taxon>Pezizomycotina</taxon>
        <taxon>Eurotiomycetes</taxon>
        <taxon>Eurotiomycetidae</taxon>
        <taxon>Onygenales</taxon>
        <taxon>Onygenales incertae sedis</taxon>
        <taxon>Polytolypa</taxon>
    </lineage>
</organism>
<dbReference type="Pfam" id="PF13350">
    <property type="entry name" value="Y_phosphatase3"/>
    <property type="match status" value="1"/>
</dbReference>
<dbReference type="PANTHER" id="PTHR31126:SF1">
    <property type="entry name" value="TYROSINE SPECIFIC PROTEIN PHOSPHATASES DOMAIN-CONTAINING PROTEIN"/>
    <property type="match status" value="1"/>
</dbReference>
<gene>
    <name evidence="1" type="ORF">AJ80_06319</name>
</gene>
<dbReference type="GO" id="GO:0004721">
    <property type="term" value="F:phosphoprotein phosphatase activity"/>
    <property type="evidence" value="ECO:0007669"/>
    <property type="project" value="InterPro"/>
</dbReference>
<evidence type="ECO:0000313" key="1">
    <source>
        <dbReference type="EMBL" id="PGH13450.1"/>
    </source>
</evidence>
<keyword evidence="2" id="KW-1185">Reference proteome</keyword>
<name>A0A2B7XWS0_POLH7</name>
<dbReference type="EMBL" id="PDNA01000104">
    <property type="protein sequence ID" value="PGH13450.1"/>
    <property type="molecule type" value="Genomic_DNA"/>
</dbReference>
<accession>A0A2B7XWS0</accession>
<protein>
    <recommendedName>
        <fullName evidence="3">Tyrosine specific protein phosphatases domain-containing protein</fullName>
    </recommendedName>
</protein>
<proteinExistence type="predicted"/>
<dbReference type="Proteomes" id="UP000224634">
    <property type="component" value="Unassembled WGS sequence"/>
</dbReference>
<evidence type="ECO:0008006" key="3">
    <source>
        <dbReference type="Google" id="ProtNLM"/>
    </source>
</evidence>
<dbReference type="InterPro" id="IPR026893">
    <property type="entry name" value="Tyr/Ser_Pase_IphP-type"/>
</dbReference>
<dbReference type="SUPFAM" id="SSF52799">
    <property type="entry name" value="(Phosphotyrosine protein) phosphatases II"/>
    <property type="match status" value="1"/>
</dbReference>
<dbReference type="Gene3D" id="3.90.190.10">
    <property type="entry name" value="Protein tyrosine phosphatase superfamily"/>
    <property type="match status" value="1"/>
</dbReference>